<evidence type="ECO:0000259" key="1">
    <source>
        <dbReference type="Pfam" id="PF10536"/>
    </source>
</evidence>
<sequence>MTIRKIYDFAQNLLPKHYNFHPEVVKKLERTGFENLIKPTKVANHCIPFLSALVKRYNNKNKCFEFGVNNFIQLFIGLGDVLRITGLPIDGEPVIVDERKIVPSALCSRCLGNTDMLVNDVDISLPLLKEQFGKFKPDHVFENIDFHVRAAVIYILGSVVVPSSSSTVPSLYLTFLEDIKKIGNYAWGAAMLTHLYYSMDKIDDVKSGISGNFHFVSMFIFEHIPCVVSQLLHHGRGIIPAEGDNDDLPKEFPLMVEWHKKMVKKFKDSRNPFRESTFTVYFDELLEDKVERKPYARLQRDFLPSPYDGQIGLEHSLTSIICVEKRILHDPGVVMNKKLDKSNWLQVRKMKLKKTSPYKI</sequence>
<feature type="domain" description="Aminotransferase-like plant mobile" evidence="1">
    <location>
        <begin position="48"/>
        <end position="332"/>
    </location>
</feature>
<dbReference type="InterPro" id="IPR044824">
    <property type="entry name" value="MAIN-like"/>
</dbReference>
<dbReference type="EMBL" id="BSYR01000016">
    <property type="protein sequence ID" value="GMI79558.1"/>
    <property type="molecule type" value="Genomic_DNA"/>
</dbReference>
<dbReference type="Pfam" id="PF10536">
    <property type="entry name" value="PMD"/>
    <property type="match status" value="1"/>
</dbReference>
<dbReference type="PANTHER" id="PTHR46033:SF17">
    <property type="entry name" value="AMINOTRANSFERASE-LIKE PLANT MOBILE DOMAIN-CONTAINING PROTEIN"/>
    <property type="match status" value="1"/>
</dbReference>
<dbReference type="OrthoDB" id="1750048at2759"/>
<name>A0A9W7HLE1_HIBTR</name>
<dbReference type="PANTHER" id="PTHR46033">
    <property type="entry name" value="PROTEIN MAIN-LIKE 2"/>
    <property type="match status" value="1"/>
</dbReference>
<dbReference type="Proteomes" id="UP001165190">
    <property type="component" value="Unassembled WGS sequence"/>
</dbReference>
<organism evidence="2 3">
    <name type="scientific">Hibiscus trionum</name>
    <name type="common">Flower of an hour</name>
    <dbReference type="NCBI Taxonomy" id="183268"/>
    <lineage>
        <taxon>Eukaryota</taxon>
        <taxon>Viridiplantae</taxon>
        <taxon>Streptophyta</taxon>
        <taxon>Embryophyta</taxon>
        <taxon>Tracheophyta</taxon>
        <taxon>Spermatophyta</taxon>
        <taxon>Magnoliopsida</taxon>
        <taxon>eudicotyledons</taxon>
        <taxon>Gunneridae</taxon>
        <taxon>Pentapetalae</taxon>
        <taxon>rosids</taxon>
        <taxon>malvids</taxon>
        <taxon>Malvales</taxon>
        <taxon>Malvaceae</taxon>
        <taxon>Malvoideae</taxon>
        <taxon>Hibiscus</taxon>
    </lineage>
</organism>
<gene>
    <name evidence="2" type="ORF">HRI_001625100</name>
</gene>
<proteinExistence type="predicted"/>
<keyword evidence="3" id="KW-1185">Reference proteome</keyword>
<dbReference type="GO" id="GO:0010073">
    <property type="term" value="P:meristem maintenance"/>
    <property type="evidence" value="ECO:0007669"/>
    <property type="project" value="InterPro"/>
</dbReference>
<evidence type="ECO:0000313" key="3">
    <source>
        <dbReference type="Proteomes" id="UP001165190"/>
    </source>
</evidence>
<evidence type="ECO:0000313" key="2">
    <source>
        <dbReference type="EMBL" id="GMI79558.1"/>
    </source>
</evidence>
<protein>
    <submittedName>
        <fullName evidence="2">MAINTENANCE OF MERISTEMS</fullName>
    </submittedName>
</protein>
<accession>A0A9W7HLE1</accession>
<comment type="caution">
    <text evidence="2">The sequence shown here is derived from an EMBL/GenBank/DDBJ whole genome shotgun (WGS) entry which is preliminary data.</text>
</comment>
<reference evidence="2" key="1">
    <citation type="submission" date="2023-05" db="EMBL/GenBank/DDBJ databases">
        <title>Genome and transcriptome analyses reveal genes involved in the formation of fine ridges on petal epidermal cells in Hibiscus trionum.</title>
        <authorList>
            <person name="Koshimizu S."/>
            <person name="Masuda S."/>
            <person name="Ishii T."/>
            <person name="Shirasu K."/>
            <person name="Hoshino A."/>
            <person name="Arita M."/>
        </authorList>
    </citation>
    <scope>NUCLEOTIDE SEQUENCE</scope>
    <source>
        <strain evidence="2">Hamamatsu line</strain>
    </source>
</reference>
<dbReference type="AlphaFoldDB" id="A0A9W7HLE1"/>
<dbReference type="InterPro" id="IPR019557">
    <property type="entry name" value="AminoTfrase-like_pln_mobile"/>
</dbReference>